<proteinExistence type="predicted"/>
<dbReference type="EMBL" id="MFLP01000028">
    <property type="protein sequence ID" value="OGG69816.1"/>
    <property type="molecule type" value="Genomic_DNA"/>
</dbReference>
<dbReference type="AlphaFoldDB" id="A0A1F6E837"/>
<dbReference type="Proteomes" id="UP000176689">
    <property type="component" value="Unassembled WGS sequence"/>
</dbReference>
<reference evidence="1 2" key="1">
    <citation type="journal article" date="2016" name="Nat. Commun.">
        <title>Thousands of microbial genomes shed light on interconnected biogeochemical processes in an aquifer system.</title>
        <authorList>
            <person name="Anantharaman K."/>
            <person name="Brown C.T."/>
            <person name="Hug L.A."/>
            <person name="Sharon I."/>
            <person name="Castelle C.J."/>
            <person name="Probst A.J."/>
            <person name="Thomas B.C."/>
            <person name="Singh A."/>
            <person name="Wilkins M.J."/>
            <person name="Karaoz U."/>
            <person name="Brodie E.L."/>
            <person name="Williams K.H."/>
            <person name="Hubbard S.S."/>
            <person name="Banfield J.F."/>
        </authorList>
    </citation>
    <scope>NUCLEOTIDE SEQUENCE [LARGE SCALE GENOMIC DNA]</scope>
</reference>
<comment type="caution">
    <text evidence="1">The sequence shown here is derived from an EMBL/GenBank/DDBJ whole genome shotgun (WGS) entry which is preliminary data.</text>
</comment>
<gene>
    <name evidence="1" type="ORF">A3F27_00775</name>
</gene>
<evidence type="ECO:0000313" key="2">
    <source>
        <dbReference type="Proteomes" id="UP000176689"/>
    </source>
</evidence>
<sequence length="141" mass="15545">MKKSIFAILVTALTLFGCSGEVENLRWASFQKDSTIAKLNADLGAAQKALALRQAIDNAEVVGKQVPRTAGFRHTSGCNSVPANLAREPGFAEFRMQMVPAYVRSCRTTTLEMATERKLEARKLAAAKHRQQLALAKQRKR</sequence>
<dbReference type="PROSITE" id="PS51257">
    <property type="entry name" value="PROKAR_LIPOPROTEIN"/>
    <property type="match status" value="1"/>
</dbReference>
<accession>A0A1F6E837</accession>
<organism evidence="1 2">
    <name type="scientific">Candidatus Kaiserbacteria bacterium RIFCSPHIGHO2_12_FULL_53_13</name>
    <dbReference type="NCBI Taxonomy" id="1798502"/>
    <lineage>
        <taxon>Bacteria</taxon>
        <taxon>Candidatus Kaiseribacteriota</taxon>
    </lineage>
</organism>
<evidence type="ECO:0008006" key="3">
    <source>
        <dbReference type="Google" id="ProtNLM"/>
    </source>
</evidence>
<evidence type="ECO:0000313" key="1">
    <source>
        <dbReference type="EMBL" id="OGG69816.1"/>
    </source>
</evidence>
<name>A0A1F6E837_9BACT</name>
<protein>
    <recommendedName>
        <fullName evidence="3">Lipoprotein</fullName>
    </recommendedName>
</protein>